<feature type="domain" description="UspA" evidence="1">
    <location>
        <begin position="153"/>
        <end position="266"/>
    </location>
</feature>
<sequence>MPAAAPLHDVRPAETRTAEVVTVGADGSYWGGMALDWAARHAWLHGASLQVLRACDGVPSDVPSDLGLSHTLRLYPLLPITCRPVGASPVIGLVAASEGSSLLVLGCRGHRRFGLGEHVIPVLTGAHCDVLVVRGTPSAVRGEHRSVTAMVSGGLNDLLVLRRAAAFAASRRSRLRVVHAAPSDLRAIHDPDDVLHVAELQFRALDTAVRATFTLDRALPHETVEHADDTDLLVVSRGESRRHLHMPGPVTKAALYHSPCPVLVVP</sequence>
<dbReference type="Pfam" id="PF00582">
    <property type="entry name" value="Usp"/>
    <property type="match status" value="1"/>
</dbReference>
<evidence type="ECO:0000313" key="3">
    <source>
        <dbReference type="Proteomes" id="UP000585638"/>
    </source>
</evidence>
<proteinExistence type="predicted"/>
<accession>A0A7W9NL69</accession>
<dbReference type="RefSeq" id="WP_184869250.1">
    <property type="nucleotide sequence ID" value="NZ_BAAAWY010000004.1"/>
</dbReference>
<evidence type="ECO:0000313" key="2">
    <source>
        <dbReference type="EMBL" id="MBB5896735.1"/>
    </source>
</evidence>
<name>A0A7W9NL69_9PSEU</name>
<organism evidence="2 3">
    <name type="scientific">Kutzneria kofuensis</name>
    <dbReference type="NCBI Taxonomy" id="103725"/>
    <lineage>
        <taxon>Bacteria</taxon>
        <taxon>Bacillati</taxon>
        <taxon>Actinomycetota</taxon>
        <taxon>Actinomycetes</taxon>
        <taxon>Pseudonocardiales</taxon>
        <taxon>Pseudonocardiaceae</taxon>
        <taxon>Kutzneria</taxon>
    </lineage>
</organism>
<comment type="caution">
    <text evidence="2">The sequence shown here is derived from an EMBL/GenBank/DDBJ whole genome shotgun (WGS) entry which is preliminary data.</text>
</comment>
<dbReference type="SUPFAM" id="SSF52402">
    <property type="entry name" value="Adenine nucleotide alpha hydrolases-like"/>
    <property type="match status" value="2"/>
</dbReference>
<reference evidence="2 3" key="1">
    <citation type="submission" date="2020-08" db="EMBL/GenBank/DDBJ databases">
        <title>Sequencing the genomes of 1000 actinobacteria strains.</title>
        <authorList>
            <person name="Klenk H.-P."/>
        </authorList>
    </citation>
    <scope>NUCLEOTIDE SEQUENCE [LARGE SCALE GENOMIC DNA]</scope>
    <source>
        <strain evidence="2 3">DSM 43851</strain>
    </source>
</reference>
<dbReference type="EMBL" id="JACHIR010000002">
    <property type="protein sequence ID" value="MBB5896735.1"/>
    <property type="molecule type" value="Genomic_DNA"/>
</dbReference>
<protein>
    <submittedName>
        <fullName evidence="2">Nucleotide-binding universal stress UspA family protein</fullName>
    </submittedName>
</protein>
<evidence type="ECO:0000259" key="1">
    <source>
        <dbReference type="Pfam" id="PF00582"/>
    </source>
</evidence>
<keyword evidence="3" id="KW-1185">Reference proteome</keyword>
<dbReference type="AlphaFoldDB" id="A0A7W9NL69"/>
<dbReference type="Gene3D" id="3.40.50.12370">
    <property type="match status" value="1"/>
</dbReference>
<dbReference type="InterPro" id="IPR006016">
    <property type="entry name" value="UspA"/>
</dbReference>
<dbReference type="Proteomes" id="UP000585638">
    <property type="component" value="Unassembled WGS sequence"/>
</dbReference>
<gene>
    <name evidence="2" type="ORF">BJ998_007994</name>
</gene>